<evidence type="ECO:0000256" key="4">
    <source>
        <dbReference type="PROSITE-ProRule" id="PRU00146"/>
    </source>
</evidence>
<reference evidence="7" key="1">
    <citation type="journal article" date="2018" name="Biosci. Biotechnol. Biochem.">
        <title>Polysaccharide hydrolase of the hadal zone amphipods Hirondellea gigas.</title>
        <authorList>
            <person name="Kobayashi H."/>
            <person name="Nagahama T."/>
            <person name="Arai W."/>
            <person name="Sasagawa Y."/>
            <person name="Umeda M."/>
            <person name="Hayashi T."/>
            <person name="Nikaido I."/>
            <person name="Watanabe H."/>
            <person name="Oguri K."/>
            <person name="Kitazato H."/>
            <person name="Fujioka K."/>
            <person name="Kido Y."/>
            <person name="Takami H."/>
        </authorList>
    </citation>
    <scope>NUCLEOTIDE SEQUENCE</scope>
    <source>
        <tissue evidence="7">Whole body</tissue>
    </source>
</reference>
<feature type="region of interest" description="Disordered" evidence="5">
    <location>
        <begin position="756"/>
        <end position="973"/>
    </location>
</feature>
<dbReference type="InterPro" id="IPR011011">
    <property type="entry name" value="Znf_FYVE_PHD"/>
</dbReference>
<sequence length="1187" mass="127754">MLTTGGFITTAREGRLPEPRLPHIPLPVQPHAATVSRSSGNSNRSSSSHSNSAVSATQKKKLSLERLMRHKNNLAIKKAAQNAMSGIGGSASSSAPKIKNSKKSLSHSAVLSMAGVGMDSSMCFTTKHGKSKDKVKPKIPPTPPGTNRFLNPSMLAPDKQQQFLNKTCSLPRHGTPSVGASSLALPPPPKLKIPTPKMKQPEFSTDVLPLPKEDLKEQQERKLQIQKKEEKQKELALAAKNGMLESLVTQPSREEETEVKSDTGQFPEISAMPAVMSHHDLINKLKKDKKEKESKKELKKVKDVRKDKDKRDKDKHEVKKEKGIKKKEDKGKLKERKGEKKKEKEAKKIKDGSKKEKEKDKDVKKTKDSKKNKEGKSKEKDPLKKDKELKKKKKPSVSGSPSMKSPPHPPPSKVHMNITENNSAAPPFMDSLHSNNTRQTPPVSLPVDLNLSSSTTSTETSVLSNPISPEANKSKLCVFKKTSKAHKDSSAASLHDSIRPALAANQTVVSSPIYKSFPPAVNQSLDLSADLSGVISSPSILETPTFVRPKKRKRPDDKLSSPNAQKAPKTKKIKREKNVGPPKGRSPKRSTPVPQLDAAPADIASDHKIESFTQGSKFMGLSNWDTRPPTPDILDTASNKAPLTPGMHPYNSHPLDQAIPPPLNFSSANLNMEPFGGGPHFSEHMERPVTPGQNLAPPMRLFDTNNSAAAAFAGSIPTRLPSPALQICSPHVPEFEPTAGKELLLAASHNTIIDVDKKKKEKEHRKERKEKIKKKKEKKDKAKLEKKLKEKGKKERKKKKCTGSPGAAVVPTSGLPGVGGARDDHATTASADHHHPSVSAAPTHHQHPPSTPKLVIKRSEATTASSSSHTASSFSVSATPAGSNTGLSKDDKPGSPELAKISALITRPPKVHSSSSSKEKTKSSSGSSSRGTSKEPAANLPVSSSNIGGGVAVASGGGGFGGHGSNSSAATFPSFLQPAAKPTDVVSIPSLKIKEVKSISGSGVKDREFSGRVHDSPAVATESAAVAAVSSMPLVPPLKIKNTGPPDDKQGSSKKSTVFGGTESHRASKPSKKHRPVPEATAAAVSGPQAPSSGSMVDSVESIGHFVDDHGNEVWICPTCGKQDDGSPMIGCDTCDDWYHWVCVGIQVPPNEAENWYCPRCLAQHKQRNIIMSSKHDKKKHHHRKKK</sequence>
<keyword evidence="7" id="KW-0396">Initiation factor</keyword>
<feature type="compositionally biased region" description="Polar residues" evidence="5">
    <location>
        <begin position="432"/>
        <end position="442"/>
    </location>
</feature>
<feature type="compositionally biased region" description="Low complexity" evidence="5">
    <location>
        <begin position="861"/>
        <end position="879"/>
    </location>
</feature>
<feature type="compositionally biased region" description="Gly residues" evidence="5">
    <location>
        <begin position="947"/>
        <end position="964"/>
    </location>
</feature>
<feature type="region of interest" description="Disordered" evidence="5">
    <location>
        <begin position="174"/>
        <end position="202"/>
    </location>
</feature>
<keyword evidence="3" id="KW-0862">Zinc</keyword>
<dbReference type="GO" id="GO:0005669">
    <property type="term" value="C:transcription factor TFIID complex"/>
    <property type="evidence" value="ECO:0007669"/>
    <property type="project" value="TreeGrafter"/>
</dbReference>
<feature type="compositionally biased region" description="Low complexity" evidence="5">
    <location>
        <begin position="452"/>
        <end position="461"/>
    </location>
</feature>
<dbReference type="GO" id="GO:0045944">
    <property type="term" value="P:positive regulation of transcription by RNA polymerase II"/>
    <property type="evidence" value="ECO:0007669"/>
    <property type="project" value="TreeGrafter"/>
</dbReference>
<evidence type="ECO:0000256" key="5">
    <source>
        <dbReference type="SAM" id="MobiDB-lite"/>
    </source>
</evidence>
<feature type="region of interest" description="Disordered" evidence="5">
    <location>
        <begin position="1"/>
        <end position="60"/>
    </location>
</feature>
<feature type="compositionally biased region" description="Basic residues" evidence="5">
    <location>
        <begin position="127"/>
        <end position="137"/>
    </location>
</feature>
<protein>
    <submittedName>
        <fullName evidence="7">Transcription initiation factor TFIID subunit 3-like</fullName>
    </submittedName>
</protein>
<name>A0A2P2I1D5_9CRUS</name>
<evidence type="ECO:0000259" key="6">
    <source>
        <dbReference type="PROSITE" id="PS50016"/>
    </source>
</evidence>
<dbReference type="PANTHER" id="PTHR46452:SF1">
    <property type="entry name" value="TRANSCRIPTION INITIATION FACTOR TFIID SUBUNIT 3"/>
    <property type="match status" value="1"/>
</dbReference>
<dbReference type="Pfam" id="PF00628">
    <property type="entry name" value="PHD"/>
    <property type="match status" value="1"/>
</dbReference>
<evidence type="ECO:0000256" key="2">
    <source>
        <dbReference type="ARBA" id="ARBA00022771"/>
    </source>
</evidence>
<dbReference type="PANTHER" id="PTHR46452">
    <property type="entry name" value="TRANSCRIPTION INITIATION FACTOR TFIID SUBUNIT 3"/>
    <property type="match status" value="1"/>
</dbReference>
<feature type="region of interest" description="Disordered" evidence="5">
    <location>
        <begin position="126"/>
        <end position="150"/>
    </location>
</feature>
<feature type="compositionally biased region" description="Basic and acidic residues" evidence="5">
    <location>
        <begin position="1004"/>
        <end position="1015"/>
    </location>
</feature>
<dbReference type="SMART" id="SM00249">
    <property type="entry name" value="PHD"/>
    <property type="match status" value="1"/>
</dbReference>
<evidence type="ECO:0000256" key="3">
    <source>
        <dbReference type="ARBA" id="ARBA00022833"/>
    </source>
</evidence>
<dbReference type="GO" id="GO:0003743">
    <property type="term" value="F:translation initiation factor activity"/>
    <property type="evidence" value="ECO:0007669"/>
    <property type="project" value="UniProtKB-KW"/>
</dbReference>
<feature type="compositionally biased region" description="Low complexity" evidence="5">
    <location>
        <begin position="923"/>
        <end position="935"/>
    </location>
</feature>
<feature type="compositionally biased region" description="Basic and acidic residues" evidence="5">
    <location>
        <begin position="12"/>
        <end position="21"/>
    </location>
</feature>
<feature type="region of interest" description="Disordered" evidence="5">
    <location>
        <begin position="239"/>
        <end position="469"/>
    </location>
</feature>
<organism evidence="7">
    <name type="scientific">Hirondellea gigas</name>
    <dbReference type="NCBI Taxonomy" id="1518452"/>
    <lineage>
        <taxon>Eukaryota</taxon>
        <taxon>Metazoa</taxon>
        <taxon>Ecdysozoa</taxon>
        <taxon>Arthropoda</taxon>
        <taxon>Crustacea</taxon>
        <taxon>Multicrustacea</taxon>
        <taxon>Malacostraca</taxon>
        <taxon>Eumalacostraca</taxon>
        <taxon>Peracarida</taxon>
        <taxon>Amphipoda</taxon>
        <taxon>Amphilochidea</taxon>
        <taxon>Lysianassida</taxon>
        <taxon>Lysianassidira</taxon>
        <taxon>Lysianassoidea</taxon>
        <taxon>Lysianassidae</taxon>
        <taxon>Hirondellea</taxon>
    </lineage>
</organism>
<proteinExistence type="evidence at transcript level"/>
<dbReference type="InterPro" id="IPR019786">
    <property type="entry name" value="Zinc_finger_PHD-type_CS"/>
</dbReference>
<feature type="region of interest" description="Disordered" evidence="5">
    <location>
        <begin position="543"/>
        <end position="607"/>
    </location>
</feature>
<dbReference type="SUPFAM" id="SSF57903">
    <property type="entry name" value="FYVE/PHD zinc finger"/>
    <property type="match status" value="1"/>
</dbReference>
<dbReference type="GO" id="GO:0008270">
    <property type="term" value="F:zinc ion binding"/>
    <property type="evidence" value="ECO:0007669"/>
    <property type="project" value="UniProtKB-KW"/>
</dbReference>
<dbReference type="InterPro" id="IPR001965">
    <property type="entry name" value="Znf_PHD"/>
</dbReference>
<dbReference type="GO" id="GO:0002039">
    <property type="term" value="F:p53 binding"/>
    <property type="evidence" value="ECO:0007669"/>
    <property type="project" value="TreeGrafter"/>
</dbReference>
<feature type="region of interest" description="Disordered" evidence="5">
    <location>
        <begin position="998"/>
        <end position="1097"/>
    </location>
</feature>
<dbReference type="CDD" id="cd15522">
    <property type="entry name" value="PHD_TAF3"/>
    <property type="match status" value="1"/>
</dbReference>
<feature type="compositionally biased region" description="Basic and acidic residues" evidence="5">
    <location>
        <begin position="277"/>
        <end position="389"/>
    </location>
</feature>
<evidence type="ECO:0000313" key="7">
    <source>
        <dbReference type="EMBL" id="LAB67716.1"/>
    </source>
</evidence>
<dbReference type="AlphaFoldDB" id="A0A2P2I1D5"/>
<evidence type="ECO:0000256" key="1">
    <source>
        <dbReference type="ARBA" id="ARBA00022723"/>
    </source>
</evidence>
<keyword evidence="7" id="KW-0648">Protein biosynthesis</keyword>
<feature type="domain" description="PHD-type" evidence="6">
    <location>
        <begin position="1114"/>
        <end position="1164"/>
    </location>
</feature>
<dbReference type="EMBL" id="IACF01002046">
    <property type="protein sequence ID" value="LAB67716.1"/>
    <property type="molecule type" value="mRNA"/>
</dbReference>
<dbReference type="Gene3D" id="3.30.40.10">
    <property type="entry name" value="Zinc/RING finger domain, C3HC4 (zinc finger)"/>
    <property type="match status" value="1"/>
</dbReference>
<keyword evidence="2 4" id="KW-0863">Zinc-finger</keyword>
<accession>A0A2P2I1D5</accession>
<dbReference type="PROSITE" id="PS50016">
    <property type="entry name" value="ZF_PHD_2"/>
    <property type="match status" value="1"/>
</dbReference>
<feature type="compositionally biased region" description="Basic residues" evidence="5">
    <location>
        <begin position="759"/>
        <end position="778"/>
    </location>
</feature>
<keyword evidence="1" id="KW-0479">Metal-binding</keyword>
<dbReference type="InterPro" id="IPR013083">
    <property type="entry name" value="Znf_RING/FYVE/PHD"/>
</dbReference>
<feature type="compositionally biased region" description="Basic and acidic residues" evidence="5">
    <location>
        <begin position="779"/>
        <end position="788"/>
    </location>
</feature>
<feature type="compositionally biased region" description="Basic residues" evidence="5">
    <location>
        <begin position="789"/>
        <end position="801"/>
    </location>
</feature>
<feature type="compositionally biased region" description="Basic and acidic residues" evidence="5">
    <location>
        <begin position="252"/>
        <end position="261"/>
    </location>
</feature>
<dbReference type="InterPro" id="IPR019787">
    <property type="entry name" value="Znf_PHD-finger"/>
</dbReference>
<feature type="compositionally biased region" description="Low complexity" evidence="5">
    <location>
        <begin position="35"/>
        <end position="56"/>
    </location>
</feature>
<feature type="compositionally biased region" description="Low complexity" evidence="5">
    <location>
        <begin position="1016"/>
        <end position="1033"/>
    </location>
</feature>
<dbReference type="PROSITE" id="PS01359">
    <property type="entry name" value="ZF_PHD_1"/>
    <property type="match status" value="1"/>
</dbReference>
<feature type="compositionally biased region" description="Basic and acidic residues" evidence="5">
    <location>
        <begin position="821"/>
        <end position="835"/>
    </location>
</feature>